<evidence type="ECO:0000313" key="3">
    <source>
        <dbReference type="Proteomes" id="UP001500460"/>
    </source>
</evidence>
<organism evidence="2 3">
    <name type="scientific">Streptomyces glaucus</name>
    <dbReference type="NCBI Taxonomy" id="284029"/>
    <lineage>
        <taxon>Bacteria</taxon>
        <taxon>Bacillati</taxon>
        <taxon>Actinomycetota</taxon>
        <taxon>Actinomycetes</taxon>
        <taxon>Kitasatosporales</taxon>
        <taxon>Streptomycetaceae</taxon>
        <taxon>Streptomyces</taxon>
    </lineage>
</organism>
<sequence>MPTRLGGGTATPGDEGHPAIGSGAARPPACRADRAESSRVRRGAPRDCPLRAVPALPALTAGRLGPNAPRPARQPPAGPGTRAAAVAGTRR</sequence>
<proteinExistence type="predicted"/>
<accession>A0ABN3KH40</accession>
<evidence type="ECO:0000256" key="1">
    <source>
        <dbReference type="SAM" id="MobiDB-lite"/>
    </source>
</evidence>
<reference evidence="2 3" key="1">
    <citation type="journal article" date="2019" name="Int. J. Syst. Evol. Microbiol.">
        <title>The Global Catalogue of Microorganisms (GCM) 10K type strain sequencing project: providing services to taxonomists for standard genome sequencing and annotation.</title>
        <authorList>
            <consortium name="The Broad Institute Genomics Platform"/>
            <consortium name="The Broad Institute Genome Sequencing Center for Infectious Disease"/>
            <person name="Wu L."/>
            <person name="Ma J."/>
        </authorList>
    </citation>
    <scope>NUCLEOTIDE SEQUENCE [LARGE SCALE GENOMIC DNA]</scope>
    <source>
        <strain evidence="2 3">JCM 6922</strain>
    </source>
</reference>
<keyword evidence="3" id="KW-1185">Reference proteome</keyword>
<feature type="region of interest" description="Disordered" evidence="1">
    <location>
        <begin position="1"/>
        <end position="91"/>
    </location>
</feature>
<feature type="compositionally biased region" description="Basic and acidic residues" evidence="1">
    <location>
        <begin position="31"/>
        <end position="49"/>
    </location>
</feature>
<name>A0ABN3KH40_9ACTN</name>
<comment type="caution">
    <text evidence="2">The sequence shown here is derived from an EMBL/GenBank/DDBJ whole genome shotgun (WGS) entry which is preliminary data.</text>
</comment>
<feature type="compositionally biased region" description="Pro residues" evidence="1">
    <location>
        <begin position="68"/>
        <end position="78"/>
    </location>
</feature>
<dbReference type="Proteomes" id="UP001500460">
    <property type="component" value="Unassembled WGS sequence"/>
</dbReference>
<protein>
    <recommendedName>
        <fullName evidence="4">Secreted protein</fullName>
    </recommendedName>
</protein>
<feature type="compositionally biased region" description="Low complexity" evidence="1">
    <location>
        <begin position="79"/>
        <end position="91"/>
    </location>
</feature>
<evidence type="ECO:0008006" key="4">
    <source>
        <dbReference type="Google" id="ProtNLM"/>
    </source>
</evidence>
<evidence type="ECO:0000313" key="2">
    <source>
        <dbReference type="EMBL" id="GAA2457209.1"/>
    </source>
</evidence>
<dbReference type="EMBL" id="BAAATK010000059">
    <property type="protein sequence ID" value="GAA2457209.1"/>
    <property type="molecule type" value="Genomic_DNA"/>
</dbReference>
<gene>
    <name evidence="2" type="ORF">GCM10010421_58250</name>
</gene>
<feature type="compositionally biased region" description="Gly residues" evidence="1">
    <location>
        <begin position="1"/>
        <end position="10"/>
    </location>
</feature>